<dbReference type="GO" id="GO:0003887">
    <property type="term" value="F:DNA-directed DNA polymerase activity"/>
    <property type="evidence" value="ECO:0007669"/>
    <property type="project" value="InterPro"/>
</dbReference>
<dbReference type="Pfam" id="PF01051">
    <property type="entry name" value="Rep3_N"/>
    <property type="match status" value="1"/>
</dbReference>
<evidence type="ECO:0000313" key="5">
    <source>
        <dbReference type="Proteomes" id="UP001348817"/>
    </source>
</evidence>
<feature type="domain" description="Initiator Rep protein WH1" evidence="3">
    <location>
        <begin position="15"/>
        <end position="158"/>
    </location>
</feature>
<evidence type="ECO:0000256" key="1">
    <source>
        <dbReference type="ARBA" id="ARBA00038283"/>
    </source>
</evidence>
<name>A0AAU9DIK1_9BACT</name>
<dbReference type="AlphaFoldDB" id="A0AAU9DIK1"/>
<geneLocation type="plasmid" evidence="4 5">
    <name>pFA9</name>
</geneLocation>
<proteinExistence type="inferred from homology"/>
<keyword evidence="5" id="KW-1185">Reference proteome</keyword>
<protein>
    <recommendedName>
        <fullName evidence="3">Initiator Rep protein WH1 domain-containing protein</fullName>
    </recommendedName>
</protein>
<keyword evidence="4" id="KW-0614">Plasmid</keyword>
<dbReference type="Pfam" id="PF21205">
    <property type="entry name" value="Rep3_C"/>
    <property type="match status" value="1"/>
</dbReference>
<evidence type="ECO:0000313" key="4">
    <source>
        <dbReference type="EMBL" id="BDD12971.1"/>
    </source>
</evidence>
<comment type="similarity">
    <text evidence="1">Belongs to the initiator RepB protein family.</text>
</comment>
<feature type="region of interest" description="Disordered" evidence="2">
    <location>
        <begin position="329"/>
        <end position="359"/>
    </location>
</feature>
<dbReference type="InterPro" id="IPR036388">
    <property type="entry name" value="WH-like_DNA-bd_sf"/>
</dbReference>
<dbReference type="Gene3D" id="1.10.10.10">
    <property type="entry name" value="Winged helix-like DNA-binding domain superfamily/Winged helix DNA-binding domain"/>
    <property type="match status" value="2"/>
</dbReference>
<evidence type="ECO:0000256" key="2">
    <source>
        <dbReference type="SAM" id="MobiDB-lite"/>
    </source>
</evidence>
<accession>A0AAU9DIK1</accession>
<dbReference type="RefSeq" id="WP_338396195.1">
    <property type="nucleotide sequence ID" value="NZ_AP025323.1"/>
</dbReference>
<sequence>MSRQIPVPERFKLYKVVKSNKVINAKESFSLYQQRIILLICAQIKPEDQDFTEYKIPIRDIVGLESGKKISSGYKRVRDAARGLTKSSIDIDYGGRWESYAFITVAKGDIKKDYITVKLSMEMKEFFLNLKDNYTSYLLKNVYAFSKSHYSLRLYELMIQYFPKIRKRKMDIDYLKEMFYIRDKYKHFPSFKRRVLDVAVDEVNEKSDINITYEIVRVHRVPKAIEFSIAPKSGLVPDTESTETPLSDGTDPITIPAEDAEAQPPASVSIALPDWLTEKKLYGMVKQYGEEKVAYCIARIEEKKDVQSKGAYLYKALKEDYYGQEIEAERERKKKQEDADKRRKDKAKQQADKQQLEQRFHEEYARKKNEAIELHDSEDSRFEYMSDIEFESEYKYERRYLQEWTDNTPSEDALKFYGLWLLKRHGKKQDWDLDTFLETNKH</sequence>
<dbReference type="EMBL" id="AP025323">
    <property type="protein sequence ID" value="BDD12971.1"/>
    <property type="molecule type" value="Genomic_DNA"/>
</dbReference>
<dbReference type="SUPFAM" id="SSF46785">
    <property type="entry name" value="Winged helix' DNA-binding domain"/>
    <property type="match status" value="2"/>
</dbReference>
<organism evidence="4 5">
    <name type="scientific">Fulvitalea axinellae</name>
    <dbReference type="NCBI Taxonomy" id="1182444"/>
    <lineage>
        <taxon>Bacteria</taxon>
        <taxon>Pseudomonadati</taxon>
        <taxon>Bacteroidota</taxon>
        <taxon>Cytophagia</taxon>
        <taxon>Cytophagales</taxon>
        <taxon>Persicobacteraceae</taxon>
        <taxon>Fulvitalea</taxon>
    </lineage>
</organism>
<evidence type="ECO:0000259" key="3">
    <source>
        <dbReference type="Pfam" id="PF01051"/>
    </source>
</evidence>
<dbReference type="GO" id="GO:0006270">
    <property type="term" value="P:DNA replication initiation"/>
    <property type="evidence" value="ECO:0007669"/>
    <property type="project" value="InterPro"/>
</dbReference>
<dbReference type="KEGG" id="fax:FUAX_54030"/>
<dbReference type="Proteomes" id="UP001348817">
    <property type="component" value="Plasmid pFA9"/>
</dbReference>
<dbReference type="InterPro" id="IPR036390">
    <property type="entry name" value="WH_DNA-bd_sf"/>
</dbReference>
<feature type="region of interest" description="Disordered" evidence="2">
    <location>
        <begin position="235"/>
        <end position="262"/>
    </location>
</feature>
<reference evidence="4 5" key="1">
    <citation type="submission" date="2021-12" db="EMBL/GenBank/DDBJ databases">
        <title>Genome sequencing of bacteria with rrn-lacking chromosome and rrn-plasmid.</title>
        <authorList>
            <person name="Anda M."/>
            <person name="Iwasaki W."/>
        </authorList>
    </citation>
    <scope>NUCLEOTIDE SEQUENCE [LARGE SCALE GENOMIC DNA]</scope>
    <source>
        <strain evidence="4 5">DSM 100852</strain>
        <plasmid evidence="4 5">pFA9</plasmid>
    </source>
</reference>
<dbReference type="InterPro" id="IPR000525">
    <property type="entry name" value="Initiator_Rep_WH1"/>
</dbReference>
<gene>
    <name evidence="4" type="ORF">FUAX_54030</name>
</gene>